<gene>
    <name evidence="2" type="ORF">VNO78_33478</name>
</gene>
<dbReference type="AlphaFoldDB" id="A0AAN9RQ57"/>
<comment type="caution">
    <text evidence="2">The sequence shown here is derived from an EMBL/GenBank/DDBJ whole genome shotgun (WGS) entry which is preliminary data.</text>
</comment>
<sequence length="135" mass="15095">MRRFGLAKQKARELHAPAKRSLFTVVLVPFDSPEPPEAIADLRDKSAHVSRTVVRAGRLAQDINHEIDALLLGSTCFQSLETCFVCRGYSQRVGANLAFKNKEALKPLKRDTRSHEGSGKKPELAQKPDYAKKMH</sequence>
<accession>A0AAN9RQ57</accession>
<reference evidence="2 3" key="1">
    <citation type="submission" date="2024-01" db="EMBL/GenBank/DDBJ databases">
        <title>The genomes of 5 underutilized Papilionoideae crops provide insights into root nodulation and disease resistanc.</title>
        <authorList>
            <person name="Jiang F."/>
        </authorList>
    </citation>
    <scope>NUCLEOTIDE SEQUENCE [LARGE SCALE GENOMIC DNA]</scope>
    <source>
        <strain evidence="2">DUOXIRENSHENG_FW03</strain>
        <tissue evidence="2">Leaves</tissue>
    </source>
</reference>
<evidence type="ECO:0000313" key="2">
    <source>
        <dbReference type="EMBL" id="KAK7380959.1"/>
    </source>
</evidence>
<protein>
    <submittedName>
        <fullName evidence="2">Uncharacterized protein</fullName>
    </submittedName>
</protein>
<feature type="region of interest" description="Disordered" evidence="1">
    <location>
        <begin position="105"/>
        <end position="135"/>
    </location>
</feature>
<name>A0AAN9RQ57_PSOTE</name>
<dbReference type="EMBL" id="JAYMYS010000009">
    <property type="protein sequence ID" value="KAK7380959.1"/>
    <property type="molecule type" value="Genomic_DNA"/>
</dbReference>
<organism evidence="2 3">
    <name type="scientific">Psophocarpus tetragonolobus</name>
    <name type="common">Winged bean</name>
    <name type="synonym">Dolichos tetragonolobus</name>
    <dbReference type="NCBI Taxonomy" id="3891"/>
    <lineage>
        <taxon>Eukaryota</taxon>
        <taxon>Viridiplantae</taxon>
        <taxon>Streptophyta</taxon>
        <taxon>Embryophyta</taxon>
        <taxon>Tracheophyta</taxon>
        <taxon>Spermatophyta</taxon>
        <taxon>Magnoliopsida</taxon>
        <taxon>eudicotyledons</taxon>
        <taxon>Gunneridae</taxon>
        <taxon>Pentapetalae</taxon>
        <taxon>rosids</taxon>
        <taxon>fabids</taxon>
        <taxon>Fabales</taxon>
        <taxon>Fabaceae</taxon>
        <taxon>Papilionoideae</taxon>
        <taxon>50 kb inversion clade</taxon>
        <taxon>NPAAA clade</taxon>
        <taxon>indigoferoid/millettioid clade</taxon>
        <taxon>Phaseoleae</taxon>
        <taxon>Psophocarpus</taxon>
    </lineage>
</organism>
<keyword evidence="3" id="KW-1185">Reference proteome</keyword>
<dbReference type="Proteomes" id="UP001386955">
    <property type="component" value="Unassembled WGS sequence"/>
</dbReference>
<evidence type="ECO:0000256" key="1">
    <source>
        <dbReference type="SAM" id="MobiDB-lite"/>
    </source>
</evidence>
<evidence type="ECO:0000313" key="3">
    <source>
        <dbReference type="Proteomes" id="UP001386955"/>
    </source>
</evidence>
<proteinExistence type="predicted"/>